<evidence type="ECO:0000256" key="9">
    <source>
        <dbReference type="SAM" id="MobiDB-lite"/>
    </source>
</evidence>
<organism evidence="12">
    <name type="scientific">Melampsora larici-populina (strain 98AG31 / pathotype 3-4-7)</name>
    <name type="common">Poplar leaf rust fungus</name>
    <dbReference type="NCBI Taxonomy" id="747676"/>
    <lineage>
        <taxon>Eukaryota</taxon>
        <taxon>Fungi</taxon>
        <taxon>Dikarya</taxon>
        <taxon>Basidiomycota</taxon>
        <taxon>Pucciniomycotina</taxon>
        <taxon>Pucciniomycetes</taxon>
        <taxon>Pucciniales</taxon>
        <taxon>Melampsoraceae</taxon>
        <taxon>Melampsora</taxon>
    </lineage>
</organism>
<dbReference type="SUPFAM" id="SSF54556">
    <property type="entry name" value="Chitinase insertion domain"/>
    <property type="match status" value="1"/>
</dbReference>
<dbReference type="VEuPathDB" id="FungiDB:MELLADRAFT_26012"/>
<evidence type="ECO:0000256" key="7">
    <source>
        <dbReference type="RuleBase" id="RU000489"/>
    </source>
</evidence>
<dbReference type="InterPro" id="IPR001223">
    <property type="entry name" value="Glyco_hydro18_cat"/>
</dbReference>
<dbReference type="InParanoid" id="F4S4R9"/>
<dbReference type="InterPro" id="IPR001579">
    <property type="entry name" value="Glyco_hydro_18_chit_AS"/>
</dbReference>
<dbReference type="AlphaFoldDB" id="F4S4R9"/>
<dbReference type="GO" id="GO:0008061">
    <property type="term" value="F:chitin binding"/>
    <property type="evidence" value="ECO:0007669"/>
    <property type="project" value="InterPro"/>
</dbReference>
<dbReference type="Gene3D" id="3.10.50.10">
    <property type="match status" value="1"/>
</dbReference>
<sequence>YAFAKVTPNGEVSLSDPWGDIEKPFEPSLGTPESDPGFKGNLGEIAIMKHRNPKLRCQLSIGGAGDEITRNFQQIVKSEQSMRQFAGDCVELCRKYGFDGIDVDYEHPENASEGRGLLELLRHIRGCLDHFGQQINRPERYLLTVATSMGEWSATHLPLHEMNQVIDRIYLMTYDASGSWDKTLNHHAPLHGPPHALSANKTVHFYHSRGIPLHKLIFGAPLYSRSFITKGGRCGEQYERVSGPAEGASGEGTHMYNVLPKPGATEYHDPELGVAYSFDGQEWCSYDTPTSMRWKIAFVKERGLGGVFFWD</sequence>
<dbReference type="PROSITE" id="PS51910">
    <property type="entry name" value="GH18_2"/>
    <property type="match status" value="1"/>
</dbReference>
<dbReference type="GO" id="GO:0006032">
    <property type="term" value="P:chitin catabolic process"/>
    <property type="evidence" value="ECO:0007669"/>
    <property type="project" value="UniProtKB-KW"/>
</dbReference>
<keyword evidence="6" id="KW-0624">Polysaccharide degradation</keyword>
<keyword evidence="12" id="KW-1185">Reference proteome</keyword>
<dbReference type="EMBL" id="GL883148">
    <property type="protein sequence ID" value="EGG00380.1"/>
    <property type="molecule type" value="Genomic_DNA"/>
</dbReference>
<dbReference type="HOGENOM" id="CLU_002833_1_1_1"/>
<protein>
    <submittedName>
        <fullName evidence="11">Family 18 glycoside hydrolase</fullName>
    </submittedName>
</protein>
<dbReference type="GO" id="GO:0008843">
    <property type="term" value="F:endochitinase activity"/>
    <property type="evidence" value="ECO:0007669"/>
    <property type="project" value="UniProtKB-EC"/>
</dbReference>
<dbReference type="SMART" id="SM00636">
    <property type="entry name" value="Glyco_18"/>
    <property type="match status" value="1"/>
</dbReference>
<keyword evidence="3" id="KW-0146">Chitin degradation</keyword>
<evidence type="ECO:0000256" key="2">
    <source>
        <dbReference type="ARBA" id="ARBA00022801"/>
    </source>
</evidence>
<evidence type="ECO:0000256" key="6">
    <source>
        <dbReference type="ARBA" id="ARBA00023326"/>
    </source>
</evidence>
<keyword evidence="2 7" id="KW-0378">Hydrolase</keyword>
<feature type="non-terminal residue" evidence="11">
    <location>
        <position position="311"/>
    </location>
</feature>
<dbReference type="Proteomes" id="UP000001072">
    <property type="component" value="Unassembled WGS sequence"/>
</dbReference>
<dbReference type="GeneID" id="18926943"/>
<feature type="domain" description="GH18" evidence="10">
    <location>
        <begin position="1"/>
        <end position="311"/>
    </location>
</feature>
<proteinExistence type="inferred from homology"/>
<dbReference type="STRING" id="747676.F4S4R9"/>
<dbReference type="GO" id="GO:0000272">
    <property type="term" value="P:polysaccharide catabolic process"/>
    <property type="evidence" value="ECO:0007669"/>
    <property type="project" value="UniProtKB-KW"/>
</dbReference>
<dbReference type="InterPro" id="IPR017853">
    <property type="entry name" value="GH"/>
</dbReference>
<feature type="non-terminal residue" evidence="11">
    <location>
        <position position="1"/>
    </location>
</feature>
<name>F4S4R9_MELLP</name>
<evidence type="ECO:0000256" key="1">
    <source>
        <dbReference type="ARBA" id="ARBA00000822"/>
    </source>
</evidence>
<evidence type="ECO:0000259" key="10">
    <source>
        <dbReference type="PROSITE" id="PS51910"/>
    </source>
</evidence>
<dbReference type="SUPFAM" id="SSF51445">
    <property type="entry name" value="(Trans)glycosidases"/>
    <property type="match status" value="1"/>
</dbReference>
<accession>F4S4R9</accession>
<evidence type="ECO:0000313" key="12">
    <source>
        <dbReference type="Proteomes" id="UP000001072"/>
    </source>
</evidence>
<comment type="catalytic activity">
    <reaction evidence="1">
        <text>Random endo-hydrolysis of N-acetyl-beta-D-glucosaminide (1-&gt;4)-beta-linkages in chitin and chitodextrins.</text>
        <dbReference type="EC" id="3.2.1.14"/>
    </reaction>
</comment>
<dbReference type="InterPro" id="IPR011583">
    <property type="entry name" value="Chitinase_II/V-like_cat"/>
</dbReference>
<dbReference type="KEGG" id="mlr:MELLADRAFT_26012"/>
<dbReference type="PROSITE" id="PS01095">
    <property type="entry name" value="GH18_1"/>
    <property type="match status" value="1"/>
</dbReference>
<dbReference type="PANTHER" id="PTHR11177:SF317">
    <property type="entry name" value="CHITINASE 12-RELATED"/>
    <property type="match status" value="1"/>
</dbReference>
<evidence type="ECO:0000256" key="4">
    <source>
        <dbReference type="ARBA" id="ARBA00023277"/>
    </source>
</evidence>
<dbReference type="PANTHER" id="PTHR11177">
    <property type="entry name" value="CHITINASE"/>
    <property type="match status" value="1"/>
</dbReference>
<gene>
    <name evidence="11" type="ORF">MELLADRAFT_26012</name>
</gene>
<evidence type="ECO:0000256" key="8">
    <source>
        <dbReference type="RuleBase" id="RU004453"/>
    </source>
</evidence>
<reference evidence="12" key="1">
    <citation type="journal article" date="2011" name="Proc. Natl. Acad. Sci. U.S.A.">
        <title>Obligate biotrophy features unraveled by the genomic analysis of rust fungi.</title>
        <authorList>
            <person name="Duplessis S."/>
            <person name="Cuomo C.A."/>
            <person name="Lin Y.-C."/>
            <person name="Aerts A."/>
            <person name="Tisserant E."/>
            <person name="Veneault-Fourrey C."/>
            <person name="Joly D.L."/>
            <person name="Hacquard S."/>
            <person name="Amselem J."/>
            <person name="Cantarel B.L."/>
            <person name="Chiu R."/>
            <person name="Coutinho P.M."/>
            <person name="Feau N."/>
            <person name="Field M."/>
            <person name="Frey P."/>
            <person name="Gelhaye E."/>
            <person name="Goldberg J."/>
            <person name="Grabherr M.G."/>
            <person name="Kodira C.D."/>
            <person name="Kohler A."/>
            <person name="Kuees U."/>
            <person name="Lindquist E.A."/>
            <person name="Lucas S.M."/>
            <person name="Mago R."/>
            <person name="Mauceli E."/>
            <person name="Morin E."/>
            <person name="Murat C."/>
            <person name="Pangilinan J.L."/>
            <person name="Park R."/>
            <person name="Pearson M."/>
            <person name="Quesneville H."/>
            <person name="Rouhier N."/>
            <person name="Sakthikumar S."/>
            <person name="Salamov A.A."/>
            <person name="Schmutz J."/>
            <person name="Selles B."/>
            <person name="Shapiro H."/>
            <person name="Tanguay P."/>
            <person name="Tuskan G.A."/>
            <person name="Henrissat B."/>
            <person name="Van de Peer Y."/>
            <person name="Rouze P."/>
            <person name="Ellis J.G."/>
            <person name="Dodds P.N."/>
            <person name="Schein J.E."/>
            <person name="Zhong S."/>
            <person name="Hamelin R.C."/>
            <person name="Grigoriev I.V."/>
            <person name="Szabo L.J."/>
            <person name="Martin F."/>
        </authorList>
    </citation>
    <scope>NUCLEOTIDE SEQUENCE [LARGE SCALE GENOMIC DNA]</scope>
    <source>
        <strain evidence="12">98AG31 / pathotype 3-4-7</strain>
    </source>
</reference>
<dbReference type="GO" id="GO:0005576">
    <property type="term" value="C:extracellular region"/>
    <property type="evidence" value="ECO:0007669"/>
    <property type="project" value="TreeGrafter"/>
</dbReference>
<keyword evidence="4" id="KW-0119">Carbohydrate metabolism</keyword>
<feature type="region of interest" description="Disordered" evidence="9">
    <location>
        <begin position="15"/>
        <end position="36"/>
    </location>
</feature>
<dbReference type="OrthoDB" id="73875at2759"/>
<dbReference type="Pfam" id="PF00704">
    <property type="entry name" value="Glyco_hydro_18"/>
    <property type="match status" value="1"/>
</dbReference>
<dbReference type="InterPro" id="IPR029070">
    <property type="entry name" value="Chitinase_insertion_sf"/>
</dbReference>
<comment type="similarity">
    <text evidence="8">Belongs to the glycosyl hydrolase 18 family.</text>
</comment>
<evidence type="ECO:0000256" key="5">
    <source>
        <dbReference type="ARBA" id="ARBA00023295"/>
    </source>
</evidence>
<dbReference type="eggNOG" id="KOG2806">
    <property type="taxonomic scope" value="Eukaryota"/>
</dbReference>
<evidence type="ECO:0000256" key="3">
    <source>
        <dbReference type="ARBA" id="ARBA00023024"/>
    </source>
</evidence>
<dbReference type="Gene3D" id="3.20.20.80">
    <property type="entry name" value="Glycosidases"/>
    <property type="match status" value="1"/>
</dbReference>
<keyword evidence="5 7" id="KW-0326">Glycosidase</keyword>
<dbReference type="RefSeq" id="XP_007416399.1">
    <property type="nucleotide sequence ID" value="XM_007416337.1"/>
</dbReference>
<dbReference type="InterPro" id="IPR050314">
    <property type="entry name" value="Glycosyl_Hydrlase_18"/>
</dbReference>
<evidence type="ECO:0000313" key="11">
    <source>
        <dbReference type="EMBL" id="EGG00380.1"/>
    </source>
</evidence>